<reference evidence="1" key="2">
    <citation type="submission" date="2017-11" db="EMBL/GenBank/DDBJ databases">
        <title>Coralsnake Venomics: Analyses of Venom Gland Transcriptomes and Proteomes of Six Brazilian Taxa.</title>
        <authorList>
            <person name="Aird S.D."/>
            <person name="Jorge da Silva N."/>
            <person name="Qiu L."/>
            <person name="Villar-Briones A."/>
            <person name="Aparecida-Saddi V."/>
            <person name="Campos-Telles M.P."/>
            <person name="Grau M."/>
            <person name="Mikheyev A.S."/>
        </authorList>
    </citation>
    <scope>NUCLEOTIDE SEQUENCE</scope>
    <source>
        <tissue evidence="1">Venom_gland</tissue>
    </source>
</reference>
<protein>
    <submittedName>
        <fullName evidence="1">Uncharacterized protein</fullName>
    </submittedName>
</protein>
<organism evidence="1">
    <name type="scientific">Micrurus lemniscatus lemniscatus</name>
    <dbReference type="NCBI Taxonomy" id="129467"/>
    <lineage>
        <taxon>Eukaryota</taxon>
        <taxon>Metazoa</taxon>
        <taxon>Chordata</taxon>
        <taxon>Craniata</taxon>
        <taxon>Vertebrata</taxon>
        <taxon>Euteleostomi</taxon>
        <taxon>Lepidosauria</taxon>
        <taxon>Squamata</taxon>
        <taxon>Bifurcata</taxon>
        <taxon>Unidentata</taxon>
        <taxon>Episquamata</taxon>
        <taxon>Toxicofera</taxon>
        <taxon>Serpentes</taxon>
        <taxon>Colubroidea</taxon>
        <taxon>Elapidae</taxon>
        <taxon>Elapinae</taxon>
        <taxon>Micrurus</taxon>
    </lineage>
</organism>
<accession>A0A2D4JF93</accession>
<evidence type="ECO:0000313" key="1">
    <source>
        <dbReference type="EMBL" id="LAA95162.1"/>
    </source>
</evidence>
<dbReference type="AlphaFoldDB" id="A0A2D4JF93"/>
<dbReference type="EMBL" id="IACK01184023">
    <property type="protein sequence ID" value="LAA95162.1"/>
    <property type="molecule type" value="Transcribed_RNA"/>
</dbReference>
<proteinExistence type="predicted"/>
<sequence length="171" mass="19659">MQRRTIPFASNHTWPIKNILYSNILYTKSSISAKDLHPHGFRGQPCWSFHRIFILVIKSELNNTFSSPTDLAINPSLSPSIFGPEFRAKYLEVIESHDVIMFQFLEREKRGGSGLPLLIQETNTAVCSLQSHFPFPSQFTFNILISFPKRVWDFAKFFLLMHLMATSTSGF</sequence>
<reference evidence="1" key="1">
    <citation type="submission" date="2017-07" db="EMBL/GenBank/DDBJ databases">
        <authorList>
            <person name="Mikheyev A."/>
            <person name="Grau M."/>
        </authorList>
    </citation>
    <scope>NUCLEOTIDE SEQUENCE</scope>
    <source>
        <tissue evidence="1">Venom_gland</tissue>
    </source>
</reference>
<name>A0A2D4JF93_MICLE</name>